<proteinExistence type="predicted"/>
<evidence type="ECO:0000313" key="2">
    <source>
        <dbReference type="Proteomes" id="UP000240419"/>
    </source>
</evidence>
<name>A0A2P7VPC0_9BACL</name>
<accession>A0A2P7VPC0</accession>
<evidence type="ECO:0000313" key="1">
    <source>
        <dbReference type="EMBL" id="PSK01064.1"/>
    </source>
</evidence>
<protein>
    <submittedName>
        <fullName evidence="1">YolD-like family protein</fullName>
    </submittedName>
</protein>
<comment type="caution">
    <text evidence="1">The sequence shown here is derived from an EMBL/GenBank/DDBJ whole genome shotgun (WGS) entry which is preliminary data.</text>
</comment>
<dbReference type="Pfam" id="PF08863">
    <property type="entry name" value="YolD"/>
    <property type="match status" value="1"/>
</dbReference>
<dbReference type="AlphaFoldDB" id="A0A2P7VPC0"/>
<dbReference type="Proteomes" id="UP000240419">
    <property type="component" value="Unassembled WGS sequence"/>
</dbReference>
<gene>
    <name evidence="1" type="ORF">C7R93_01100</name>
</gene>
<sequence length="114" mass="13565">MSVSKKENVFVASRFVLPEHREMYLSMREDDKLVPMPILEQDELESFHYQLRDAGRENYAVAITWWKREKNGLGTTCRMWGKVEWVDTNSRKVKLLTDEDVQWIPMDTIIDVRS</sequence>
<dbReference type="EMBL" id="PXZM01000001">
    <property type="protein sequence ID" value="PSK01064.1"/>
    <property type="molecule type" value="Genomic_DNA"/>
</dbReference>
<keyword evidence="2" id="KW-1185">Reference proteome</keyword>
<dbReference type="RefSeq" id="WP_106837082.1">
    <property type="nucleotide sequence ID" value="NZ_JBCNIW010000033.1"/>
</dbReference>
<dbReference type="OrthoDB" id="2476215at2"/>
<dbReference type="InterPro" id="IPR014962">
    <property type="entry name" value="YolD"/>
</dbReference>
<organism evidence="1 2">
    <name type="scientific">Brevibacillus fortis</name>
    <dbReference type="NCBI Taxonomy" id="2126352"/>
    <lineage>
        <taxon>Bacteria</taxon>
        <taxon>Bacillati</taxon>
        <taxon>Bacillota</taxon>
        <taxon>Bacilli</taxon>
        <taxon>Bacillales</taxon>
        <taxon>Paenibacillaceae</taxon>
        <taxon>Brevibacillus</taxon>
    </lineage>
</organism>
<reference evidence="1 2" key="1">
    <citation type="submission" date="2018-03" db="EMBL/GenBank/DDBJ databases">
        <title>Brevisbacillus phylogenomics.</title>
        <authorList>
            <person name="Dunlap C."/>
        </authorList>
    </citation>
    <scope>NUCLEOTIDE SEQUENCE [LARGE SCALE GENOMIC DNA]</scope>
    <source>
        <strain evidence="1 2">NRRL NRS-1210</strain>
    </source>
</reference>